<feature type="region of interest" description="Disordered" evidence="1">
    <location>
        <begin position="1750"/>
        <end position="1807"/>
    </location>
</feature>
<feature type="region of interest" description="Disordered" evidence="1">
    <location>
        <begin position="713"/>
        <end position="743"/>
    </location>
</feature>
<feature type="compositionally biased region" description="Basic and acidic residues" evidence="1">
    <location>
        <begin position="1692"/>
        <end position="1702"/>
    </location>
</feature>
<dbReference type="PANTHER" id="PTHR33775">
    <property type="entry name" value="CARDIAC-ENRICHED FHL2-INTERACTING PROTEIN-RELATED"/>
    <property type="match status" value="1"/>
</dbReference>
<dbReference type="PANTHER" id="PTHR33775:SF1">
    <property type="entry name" value="PROLINE-RICH BASIC PROTEIN 1"/>
    <property type="match status" value="1"/>
</dbReference>
<feature type="region of interest" description="Disordered" evidence="1">
    <location>
        <begin position="1261"/>
        <end position="1285"/>
    </location>
</feature>
<feature type="region of interest" description="Disordered" evidence="1">
    <location>
        <begin position="755"/>
        <end position="787"/>
    </location>
</feature>
<dbReference type="Proteomes" id="UP001591681">
    <property type="component" value="Unassembled WGS sequence"/>
</dbReference>
<proteinExistence type="predicted"/>
<feature type="region of interest" description="Disordered" evidence="1">
    <location>
        <begin position="1692"/>
        <end position="1711"/>
    </location>
</feature>
<feature type="region of interest" description="Disordered" evidence="1">
    <location>
        <begin position="1666"/>
        <end position="1685"/>
    </location>
</feature>
<gene>
    <name evidence="3" type="ORF">ACEWY4_009577</name>
</gene>
<sequence>MSECSSPCDGFEDVCLSSDEEQESEEGDSVIDKGESVVAAKTAEFRLSVVELDGEPAVLLGPIQDYEIEADALLSSLQDFGSETAVVHHPIQQYEKEAATLLSSIQDFGSQTAMPPAAIQQYHNEVATLLSPIQDFDSETAVVHDPVQQYQNEVATLPSPIQDFDSEPVVPPAAIQQYEIEAAALPSSIQDIDEGDSDDTCSSYCTAVSSLSDLDDTPEDETCPPCLGPADHAEVQTPKVRNPVSVVEFDSDTAAPPSTRQECEDKTAEFHLSVVELDSDPAPLGPEYDIEADVLPSSIQDLDSETAVPSIPIQENDIEAATLLSPVQDLGSQTAVTQAHFLQYEKESALRLSPVQDFTTPEDKICSPCPEPADRPAVETPEVKIPASVLEFDSDNTAPPASRQEYDNTTAQLHQSTQMLDCETVVPPACIQENKAEANVPFLCIRDVNTPEDKICHPCPEPADHPKVTTPVPVLESDSDITAPPAFRLHCDNKTAECHRSVQELDSETAVSQAPIQEYKSEADAPLSPIKDFDSGTAVLQDAIQKDENEADALLSPVQVFDSEASVPSAPIQECKNKADAILSSKHDVETPGDKRCSPCLRPSDPPKVKTAEVKIPTPLLKFDSDNTASPASRQEYGNSTVEIVSTQKCDFETAVAPTPIQEVENEAAVCLSSVQDFNVPEDKICPPCPEPADRPEVKTAAPVVQFCSDTAAPPHTQECDDKTAEFPLPKQEPDSQTAFSPAPIQEYNNKTHAPVSSIQDLSSENAVRPAPTEKHENNAAVLSSAQKCEKKAAVHLPSTQELDSDTAMHPAPIQMSENKAVLLLPATDELDSKTALFPASVQQMDCKTAVLSLQSSLAISAEASDSDISYRSLSVSSSHKPVECPVSLNSASASRTCSLTHHVSPVLASTNKTFEQTAHNLDIGAVQTGHVPLSKPPQSPRMSTPSRDIVKVSMTTRADTDTREGFCSPPPSSSLGTILITPEGNQYNRDRAREIGGKMPTEVPPKQGPRLAEVACSGVAEPPHAQPMGGGQLEVGEGQGTVASCRVEQTELSVRDRNRKASASCIPTLTGDAHKSGILLHCYSECILATGQQHQPQSPPELRRWQKQSSQVAWRSGVLPQKVSGSSRKGFSTTQQSSGKNNMGTKLSETDSEVKTLSNLPAKTFSWPDTNYLDVNNLTCRPSTEPCTDSGFNGWAEDNHCFKLPMPFSPSQNNTSACSEASSVECIVVALETQEEVQRGSMKTVPKRQIQLKRKDTADLSAANGNHDDPKPQGAPPAPSRPRDIFLRQHSTPAAFHQESHGPEQQRSVQAVRKQRLQKSLSLDETSSKTKMASCLIKNVLSKKMQHEQGVWSAEVQENAIATVKVQANGHVNYQPAKETSTEFITKMNSSSSVSTQHKVPSHSPPLKAPVGSIKEHISVSSKTQQKPMIKHSFNPLHRALGRAEFQSDSPEITPVVDGKKAEKPIPRDEAVRLPCWSPGEKLSCDSAKGKDWKTSAVISKATGSQACVKATLEECGAGNGTLKQQQQHAKNQPAPKAWEKDVKKDKLCGTTDVPPQKIVSMLSDQEVSSDESLLPQTLECFSGSGKEQQAEKGEIKLPVHFGNSSTHDKLKGIAPVHVVRDVRSLVKNTYNLSFRGSDDTPLGCEDGPGILKAVAPQCQRAGERGKVLGSGDKQRGKKAPISAPVQVEKIRDKSSQHDGPRGGLNKLDTGFTKVTPNNLFAASSCLESSAMEGMASSAGLCKLDAPSDNTKCKHTDRAERPPQALLEPSSTRLLIDGDVVPDTKQQERLDQGVGPGEGDHEHSPPQAIPLHGFATAAAAAPQCFTTTTLLRESFQSPSLTPVLTAALSPAQVLPAYYYKANALSYPAITQHVGTVGFVQGPMILQTSAQPMPSAGTSALVKHVTEDGQRASLNCSAEKRSGQKGSQKQTGNGENQGSVVTGDPKRPSPEAQQYLCGTQTIVLASEGRRSSAGTLYPELGGAGLIQAQAAGPRHLLVDPETGRCFYMDLPQQPQPQRKMLFDPETCQYVEVLLPQQAVPSAVMSPTCAVPLPFPAVYTPSCLPYLQAHAQVLPHPGP</sequence>
<feature type="region of interest" description="Disordered" evidence="1">
    <location>
        <begin position="1118"/>
        <end position="1153"/>
    </location>
</feature>
<feature type="compositionally biased region" description="Polar residues" evidence="1">
    <location>
        <begin position="755"/>
        <end position="766"/>
    </location>
</feature>
<evidence type="ECO:0000259" key="2">
    <source>
        <dbReference type="Pfam" id="PF15232"/>
    </source>
</evidence>
<dbReference type="InterPro" id="IPR027838">
    <property type="entry name" value="DUF4585"/>
</dbReference>
<dbReference type="InterPro" id="IPR052303">
    <property type="entry name" value="CEFIP"/>
</dbReference>
<feature type="domain" description="DUF4585" evidence="2">
    <location>
        <begin position="1990"/>
        <end position="2052"/>
    </location>
</feature>
<feature type="compositionally biased region" description="Polar residues" evidence="1">
    <location>
        <begin position="1924"/>
        <end position="1940"/>
    </location>
</feature>
<dbReference type="EMBL" id="JBHFQA010000008">
    <property type="protein sequence ID" value="KAL2094858.1"/>
    <property type="molecule type" value="Genomic_DNA"/>
</dbReference>
<comment type="caution">
    <text evidence="3">The sequence shown here is derived from an EMBL/GenBank/DDBJ whole genome shotgun (WGS) entry which is preliminary data.</text>
</comment>
<reference evidence="3 4" key="1">
    <citation type="submission" date="2024-09" db="EMBL/GenBank/DDBJ databases">
        <title>A chromosome-level genome assembly of Gray's grenadier anchovy, Coilia grayii.</title>
        <authorList>
            <person name="Fu Z."/>
        </authorList>
    </citation>
    <scope>NUCLEOTIDE SEQUENCE [LARGE SCALE GENOMIC DNA]</scope>
    <source>
        <strain evidence="3">G4</strain>
        <tissue evidence="3">Muscle</tissue>
    </source>
</reference>
<evidence type="ECO:0000313" key="3">
    <source>
        <dbReference type="EMBL" id="KAL2094858.1"/>
    </source>
</evidence>
<feature type="compositionally biased region" description="Basic and acidic residues" evidence="1">
    <location>
        <begin position="1752"/>
        <end position="1762"/>
    </location>
</feature>
<feature type="region of interest" description="Disordered" evidence="1">
    <location>
        <begin position="1913"/>
        <end position="1952"/>
    </location>
</feature>
<dbReference type="Pfam" id="PF15232">
    <property type="entry name" value="DUF4585"/>
    <property type="match status" value="1"/>
</dbReference>
<feature type="compositionally biased region" description="Polar residues" evidence="1">
    <location>
        <begin position="1124"/>
        <end position="1148"/>
    </location>
</feature>
<keyword evidence="4" id="KW-1185">Reference proteome</keyword>
<organism evidence="3 4">
    <name type="scientific">Coilia grayii</name>
    <name type="common">Gray's grenadier anchovy</name>
    <dbReference type="NCBI Taxonomy" id="363190"/>
    <lineage>
        <taxon>Eukaryota</taxon>
        <taxon>Metazoa</taxon>
        <taxon>Chordata</taxon>
        <taxon>Craniata</taxon>
        <taxon>Vertebrata</taxon>
        <taxon>Euteleostomi</taxon>
        <taxon>Actinopterygii</taxon>
        <taxon>Neopterygii</taxon>
        <taxon>Teleostei</taxon>
        <taxon>Clupei</taxon>
        <taxon>Clupeiformes</taxon>
        <taxon>Clupeoidei</taxon>
        <taxon>Engraulidae</taxon>
        <taxon>Coilinae</taxon>
        <taxon>Coilia</taxon>
    </lineage>
</organism>
<protein>
    <recommendedName>
        <fullName evidence="2">DUF4585 domain-containing protein</fullName>
    </recommendedName>
</protein>
<name>A0ABD1K6W0_9TELE</name>
<evidence type="ECO:0000313" key="4">
    <source>
        <dbReference type="Proteomes" id="UP001591681"/>
    </source>
</evidence>
<evidence type="ECO:0000256" key="1">
    <source>
        <dbReference type="SAM" id="MobiDB-lite"/>
    </source>
</evidence>
<accession>A0ABD1K6W0</accession>
<feature type="region of interest" description="Disordered" evidence="1">
    <location>
        <begin position="959"/>
        <end position="981"/>
    </location>
</feature>